<dbReference type="InterPro" id="IPR036761">
    <property type="entry name" value="TTHA0802/YceI-like_sf"/>
</dbReference>
<dbReference type="SMART" id="SM00867">
    <property type="entry name" value="YceI"/>
    <property type="match status" value="1"/>
</dbReference>
<evidence type="ECO:0000256" key="1">
    <source>
        <dbReference type="ARBA" id="ARBA00008812"/>
    </source>
</evidence>
<protein>
    <submittedName>
        <fullName evidence="3">Polyisoprenoid-binding protein YceI</fullName>
    </submittedName>
</protein>
<comment type="similarity">
    <text evidence="1">Belongs to the UPF0312 family.</text>
</comment>
<dbReference type="AlphaFoldDB" id="A0A931GM39"/>
<dbReference type="Proteomes" id="UP000614047">
    <property type="component" value="Unassembled WGS sequence"/>
</dbReference>
<dbReference type="RefSeq" id="WP_197014898.1">
    <property type="nucleotide sequence ID" value="NZ_BAABES010000009.1"/>
</dbReference>
<comment type="caution">
    <text evidence="3">The sequence shown here is derived from an EMBL/GenBank/DDBJ whole genome shotgun (WGS) entry which is preliminary data.</text>
</comment>
<feature type="domain" description="Lipid/polyisoprenoid-binding YceI-like" evidence="2">
    <location>
        <begin position="15"/>
        <end position="177"/>
    </location>
</feature>
<gene>
    <name evidence="3" type="ORF">IW256_006876</name>
</gene>
<evidence type="ECO:0000259" key="2">
    <source>
        <dbReference type="SMART" id="SM00867"/>
    </source>
</evidence>
<proteinExistence type="inferred from homology"/>
<dbReference type="InterPro" id="IPR007372">
    <property type="entry name" value="Lipid/polyisoprenoid-bd_YceI"/>
</dbReference>
<dbReference type="SUPFAM" id="SSF101874">
    <property type="entry name" value="YceI-like"/>
    <property type="match status" value="1"/>
</dbReference>
<dbReference type="Gene3D" id="2.40.128.110">
    <property type="entry name" value="Lipid/polyisoprenoid-binding, YceI-like"/>
    <property type="match status" value="1"/>
</dbReference>
<dbReference type="Pfam" id="PF04264">
    <property type="entry name" value="YceI"/>
    <property type="match status" value="1"/>
</dbReference>
<dbReference type="PANTHER" id="PTHR34406">
    <property type="entry name" value="PROTEIN YCEI"/>
    <property type="match status" value="1"/>
</dbReference>
<organism evidence="3 4">
    <name type="scientific">Actinomadura viridis</name>
    <dbReference type="NCBI Taxonomy" id="58110"/>
    <lineage>
        <taxon>Bacteria</taxon>
        <taxon>Bacillati</taxon>
        <taxon>Actinomycetota</taxon>
        <taxon>Actinomycetes</taxon>
        <taxon>Streptosporangiales</taxon>
        <taxon>Thermomonosporaceae</taxon>
        <taxon>Actinomadura</taxon>
    </lineage>
</organism>
<accession>A0A931GM39</accession>
<evidence type="ECO:0000313" key="4">
    <source>
        <dbReference type="Proteomes" id="UP000614047"/>
    </source>
</evidence>
<dbReference type="EMBL" id="JADOUA010000001">
    <property type="protein sequence ID" value="MBG6092763.1"/>
    <property type="molecule type" value="Genomic_DNA"/>
</dbReference>
<dbReference type="PANTHER" id="PTHR34406:SF1">
    <property type="entry name" value="PROTEIN YCEI"/>
    <property type="match status" value="1"/>
</dbReference>
<keyword evidence="4" id="KW-1185">Reference proteome</keyword>
<name>A0A931GM39_9ACTN</name>
<reference evidence="3" key="1">
    <citation type="submission" date="2020-11" db="EMBL/GenBank/DDBJ databases">
        <title>Sequencing the genomes of 1000 actinobacteria strains.</title>
        <authorList>
            <person name="Klenk H.-P."/>
        </authorList>
    </citation>
    <scope>NUCLEOTIDE SEQUENCE</scope>
    <source>
        <strain evidence="3">DSM 43175</strain>
    </source>
</reference>
<evidence type="ECO:0000313" key="3">
    <source>
        <dbReference type="EMBL" id="MBG6092763.1"/>
    </source>
</evidence>
<sequence length="180" mass="19340">MTTETTAALPLTGGRWEIDPYHSSAGFTIRHLGISKVRGAFTRVDAELNVGETLETSSITATVDISSIDTGNADRDAHVLAPDMLDVARRPAMTFRSTRITGEGMDYSLEGELTIGDVTRPVTLEVEFGGIEESVIDQRRHAGFEARGSIRRSDFGLGFAPGILGDAVQIVLDVQFMAPG</sequence>